<dbReference type="Proteomes" id="UP000322110">
    <property type="component" value="Unassembled WGS sequence"/>
</dbReference>
<dbReference type="PROSITE" id="PS51635">
    <property type="entry name" value="PNPLA"/>
    <property type="match status" value="1"/>
</dbReference>
<dbReference type="InterPro" id="IPR050301">
    <property type="entry name" value="NTE"/>
</dbReference>
<keyword evidence="3 4" id="KW-0443">Lipid metabolism</keyword>
<dbReference type="PANTHER" id="PTHR14226:SF57">
    <property type="entry name" value="BLR7027 PROTEIN"/>
    <property type="match status" value="1"/>
</dbReference>
<keyword evidence="1 4" id="KW-0378">Hydrolase</keyword>
<dbReference type="EMBL" id="VUKA01000001">
    <property type="protein sequence ID" value="KAA2214269.1"/>
    <property type="molecule type" value="Genomic_DNA"/>
</dbReference>
<sequence length="366" mass="39280">MTQPFHALALSGGIALGAYEAGAFAALAAAGRAPRWIAGASVGAINAALIAGNPPDRRVERLRRFWQAAVREPAPLAPLWLGSPFAGPWREAEAVAAALQSHLFGSPGVFRPRMGLPGSGATDVPALYDLHPLRAQLEALVDFGRLNSGEIRLSVGTTDILSGERVVFDTARGDRIGVDHLLASGSLLPLFAPVEVDGRLLGDGGLSANLPLDLILDDLPDEDVLCFAVELFARRGRRPHTLAAAAARAGDLAFGNQTRRLLEGREREHRLRGLIARLPPRLRDDPDLAPLLAEGREERTTILCLGYRAALDEAGLGKAFDFSRRTLAARWKAGEQDIGEALRQIEDWSRQPGLTFHEVARPAGAR</sequence>
<organism evidence="6 7">
    <name type="scientific">Teichococcus oryzae</name>
    <dbReference type="NCBI Taxonomy" id="1608942"/>
    <lineage>
        <taxon>Bacteria</taxon>
        <taxon>Pseudomonadati</taxon>
        <taxon>Pseudomonadota</taxon>
        <taxon>Alphaproteobacteria</taxon>
        <taxon>Acetobacterales</taxon>
        <taxon>Roseomonadaceae</taxon>
        <taxon>Roseomonas</taxon>
    </lineage>
</organism>
<dbReference type="PANTHER" id="PTHR14226">
    <property type="entry name" value="NEUROPATHY TARGET ESTERASE/SWISS CHEESE D.MELANOGASTER"/>
    <property type="match status" value="1"/>
</dbReference>
<proteinExistence type="predicted"/>
<dbReference type="Gene3D" id="3.40.1090.10">
    <property type="entry name" value="Cytosolic phospholipase A2 catalytic domain"/>
    <property type="match status" value="2"/>
</dbReference>
<dbReference type="GO" id="GO:0016042">
    <property type="term" value="P:lipid catabolic process"/>
    <property type="evidence" value="ECO:0007669"/>
    <property type="project" value="UniProtKB-UniRule"/>
</dbReference>
<reference evidence="6 7" key="1">
    <citation type="journal article" date="2015" name="Int. J. Syst. Evol. Microbiol.">
        <title>Roseomonas oryzae sp. nov., isolated from paddy rhizosphere soil.</title>
        <authorList>
            <person name="Ramaprasad E.V."/>
            <person name="Sasikala Ch."/>
            <person name="Ramana Ch.V."/>
        </authorList>
    </citation>
    <scope>NUCLEOTIDE SEQUENCE [LARGE SCALE GENOMIC DNA]</scope>
    <source>
        <strain evidence="6 7">KCTC 42542</strain>
    </source>
</reference>
<evidence type="ECO:0000259" key="5">
    <source>
        <dbReference type="PROSITE" id="PS51635"/>
    </source>
</evidence>
<evidence type="ECO:0000313" key="7">
    <source>
        <dbReference type="Proteomes" id="UP000322110"/>
    </source>
</evidence>
<evidence type="ECO:0000256" key="2">
    <source>
        <dbReference type="ARBA" id="ARBA00022963"/>
    </source>
</evidence>
<feature type="active site" description="Proton acceptor" evidence="4">
    <location>
        <position position="203"/>
    </location>
</feature>
<comment type="caution">
    <text evidence="6">The sequence shown here is derived from an EMBL/GenBank/DDBJ whole genome shotgun (WGS) entry which is preliminary data.</text>
</comment>
<dbReference type="OrthoDB" id="9807112at2"/>
<dbReference type="Pfam" id="PF01734">
    <property type="entry name" value="Patatin"/>
    <property type="match status" value="1"/>
</dbReference>
<protein>
    <recommendedName>
        <fullName evidence="5">PNPLA domain-containing protein</fullName>
    </recommendedName>
</protein>
<evidence type="ECO:0000256" key="4">
    <source>
        <dbReference type="PROSITE-ProRule" id="PRU01161"/>
    </source>
</evidence>
<feature type="short sequence motif" description="DGA/G" evidence="4">
    <location>
        <begin position="203"/>
        <end position="205"/>
    </location>
</feature>
<dbReference type="GO" id="GO:0016787">
    <property type="term" value="F:hydrolase activity"/>
    <property type="evidence" value="ECO:0007669"/>
    <property type="project" value="UniProtKB-UniRule"/>
</dbReference>
<keyword evidence="7" id="KW-1185">Reference proteome</keyword>
<evidence type="ECO:0000256" key="3">
    <source>
        <dbReference type="ARBA" id="ARBA00023098"/>
    </source>
</evidence>
<dbReference type="SUPFAM" id="SSF52151">
    <property type="entry name" value="FabD/lysophospholipase-like"/>
    <property type="match status" value="1"/>
</dbReference>
<accession>A0A5B2TJB6</accession>
<dbReference type="Pfam" id="PF12536">
    <property type="entry name" value="DUF3734"/>
    <property type="match status" value="1"/>
</dbReference>
<feature type="short sequence motif" description="GXSXG" evidence="4">
    <location>
        <begin position="39"/>
        <end position="43"/>
    </location>
</feature>
<dbReference type="RefSeq" id="WP_149810208.1">
    <property type="nucleotide sequence ID" value="NZ_VUKA01000001.1"/>
</dbReference>
<comment type="caution">
    <text evidence="4">Lacks conserved residue(s) required for the propagation of feature annotation.</text>
</comment>
<name>A0A5B2TJB6_9PROT</name>
<evidence type="ECO:0000256" key="1">
    <source>
        <dbReference type="ARBA" id="ARBA00022801"/>
    </source>
</evidence>
<dbReference type="AlphaFoldDB" id="A0A5B2TJB6"/>
<feature type="domain" description="PNPLA" evidence="5">
    <location>
        <begin position="8"/>
        <end position="216"/>
    </location>
</feature>
<keyword evidence="2 4" id="KW-0442">Lipid degradation</keyword>
<feature type="active site" description="Nucleophile" evidence="4">
    <location>
        <position position="41"/>
    </location>
</feature>
<gene>
    <name evidence="6" type="ORF">F0Q34_00610</name>
</gene>
<evidence type="ECO:0000313" key="6">
    <source>
        <dbReference type="EMBL" id="KAA2214269.1"/>
    </source>
</evidence>
<dbReference type="InterPro" id="IPR021095">
    <property type="entry name" value="DUF3734"/>
</dbReference>
<dbReference type="InterPro" id="IPR002641">
    <property type="entry name" value="PNPLA_dom"/>
</dbReference>
<dbReference type="InterPro" id="IPR016035">
    <property type="entry name" value="Acyl_Trfase/lysoPLipase"/>
</dbReference>